<keyword evidence="7" id="KW-0269">Exonuclease</keyword>
<protein>
    <recommendedName>
        <fullName evidence="10">Cell cycle checkpoint control protein RAD9A</fullName>
    </recommendedName>
    <alternativeName>
        <fullName evidence="11">DNA repair exonuclease rad9 homolog A</fullName>
    </alternativeName>
</protein>
<evidence type="ECO:0000256" key="6">
    <source>
        <dbReference type="ARBA" id="ARBA00022801"/>
    </source>
</evidence>
<accession>A0A913ZSK7</accession>
<evidence type="ECO:0000313" key="14">
    <source>
        <dbReference type="Proteomes" id="UP000887568"/>
    </source>
</evidence>
<dbReference type="Gene3D" id="3.70.10.10">
    <property type="match status" value="1"/>
</dbReference>
<dbReference type="InterPro" id="IPR046938">
    <property type="entry name" value="DNA_clamp_sf"/>
</dbReference>
<dbReference type="PANTHER" id="PTHR15237">
    <property type="entry name" value="DNA REPAIR PROTEIN RAD9"/>
    <property type="match status" value="1"/>
</dbReference>
<reference evidence="13" key="1">
    <citation type="submission" date="2022-11" db="UniProtKB">
        <authorList>
            <consortium name="EnsemblMetazoa"/>
        </authorList>
    </citation>
    <scope>IDENTIFICATION</scope>
</reference>
<evidence type="ECO:0000256" key="12">
    <source>
        <dbReference type="SAM" id="MobiDB-lite"/>
    </source>
</evidence>
<dbReference type="GO" id="GO:0030896">
    <property type="term" value="C:checkpoint clamp complex"/>
    <property type="evidence" value="ECO:0007669"/>
    <property type="project" value="InterPro"/>
</dbReference>
<evidence type="ECO:0000256" key="2">
    <source>
        <dbReference type="ARBA" id="ARBA00008494"/>
    </source>
</evidence>
<keyword evidence="8" id="KW-0539">Nucleus</keyword>
<dbReference type="FunFam" id="3.70.10.10:FF:000005">
    <property type="entry name" value="Cell cycle checkpoint control protein"/>
    <property type="match status" value="1"/>
</dbReference>
<feature type="compositionally biased region" description="Basic residues" evidence="12">
    <location>
        <begin position="299"/>
        <end position="309"/>
    </location>
</feature>
<comment type="similarity">
    <text evidence="2">Belongs to the rad9 family.</text>
</comment>
<dbReference type="InterPro" id="IPR007268">
    <property type="entry name" value="Rad9/Ddc1"/>
</dbReference>
<dbReference type="Proteomes" id="UP000887568">
    <property type="component" value="Unplaced"/>
</dbReference>
<dbReference type="PANTHER" id="PTHR15237:SF0">
    <property type="entry name" value="CELL CYCLE CHECKPOINT CONTROL PROTEIN"/>
    <property type="match status" value="1"/>
</dbReference>
<evidence type="ECO:0000256" key="4">
    <source>
        <dbReference type="ARBA" id="ARBA00022722"/>
    </source>
</evidence>
<comment type="function">
    <text evidence="9">Component of the 9-1-1 cell-cycle checkpoint response complex that plays a major role in DNA repair. The 9-1-1 complex is recruited to DNA lesion upon damage by the RAD17-replication factor C (RFC) clamp loader complex. Acts then as a sliding clamp platform on DNA for several proteins involved in long-patch base excision repair (LP-BER). The 9-1-1 complex stimulates DNA polymerase beta (POLB) activity by increasing its affinity for the 3'-OH end of the primer-template and stabilizes POLB to those sites where LP-BER proceeds; endonuclease FEN1 cleavage activity on substrates with double, nick, or gap flaps of distinct sequences and lengths; and DNA ligase I (LIG1) on long-patch base excision repair substrates. The 9-1-1 complex is necessary for the recruitment of RHNO1 to sites of double-stranded breaks (DSB) occurring during the S phase. RAD9A possesses 3'-&gt;5' double stranded DNA exonuclease activity.</text>
</comment>
<name>A0A913ZSK7_PATMI</name>
<dbReference type="GeneID" id="119726826"/>
<keyword evidence="6" id="KW-0378">Hydrolase</keyword>
<dbReference type="GO" id="GO:0006281">
    <property type="term" value="P:DNA repair"/>
    <property type="evidence" value="ECO:0007669"/>
    <property type="project" value="TreeGrafter"/>
</dbReference>
<evidence type="ECO:0000256" key="9">
    <source>
        <dbReference type="ARBA" id="ARBA00059283"/>
    </source>
</evidence>
<evidence type="ECO:0000313" key="13">
    <source>
        <dbReference type="EnsemblMetazoa" id="XP_038054612.1"/>
    </source>
</evidence>
<evidence type="ECO:0000256" key="10">
    <source>
        <dbReference type="ARBA" id="ARBA00069752"/>
    </source>
</evidence>
<keyword evidence="4" id="KW-0540">Nuclease</keyword>
<dbReference type="EnsemblMetazoa" id="XM_038198684.1">
    <property type="protein sequence ID" value="XP_038054612.1"/>
    <property type="gene ID" value="LOC119726826"/>
</dbReference>
<evidence type="ECO:0000256" key="8">
    <source>
        <dbReference type="ARBA" id="ARBA00023242"/>
    </source>
</evidence>
<keyword evidence="3" id="KW-0597">Phosphoprotein</keyword>
<evidence type="ECO:0000256" key="3">
    <source>
        <dbReference type="ARBA" id="ARBA00022553"/>
    </source>
</evidence>
<keyword evidence="5" id="KW-0227">DNA damage</keyword>
<dbReference type="OrthoDB" id="60092at2759"/>
<dbReference type="GO" id="GO:0031573">
    <property type="term" value="P:mitotic intra-S DNA damage checkpoint signaling"/>
    <property type="evidence" value="ECO:0007669"/>
    <property type="project" value="TreeGrafter"/>
</dbReference>
<dbReference type="SUPFAM" id="SSF55979">
    <property type="entry name" value="DNA clamp"/>
    <property type="match status" value="2"/>
</dbReference>
<evidence type="ECO:0000256" key="7">
    <source>
        <dbReference type="ARBA" id="ARBA00022839"/>
    </source>
</evidence>
<feature type="compositionally biased region" description="Basic and acidic residues" evidence="12">
    <location>
        <begin position="351"/>
        <end position="365"/>
    </location>
</feature>
<dbReference type="OMA" id="KLANWIR"/>
<dbReference type="RefSeq" id="XP_038054612.1">
    <property type="nucleotide sequence ID" value="XM_038198684.1"/>
</dbReference>
<feature type="compositionally biased region" description="Polar residues" evidence="12">
    <location>
        <begin position="310"/>
        <end position="322"/>
    </location>
</feature>
<feature type="compositionally biased region" description="Polar residues" evidence="12">
    <location>
        <begin position="280"/>
        <end position="298"/>
    </location>
</feature>
<comment type="subcellular location">
    <subcellularLocation>
        <location evidence="1">Nucleus</location>
    </subcellularLocation>
</comment>
<keyword evidence="14" id="KW-1185">Reference proteome</keyword>
<dbReference type="Pfam" id="PF04139">
    <property type="entry name" value="Rad9"/>
    <property type="match status" value="1"/>
</dbReference>
<feature type="region of interest" description="Disordered" evidence="12">
    <location>
        <begin position="280"/>
        <end position="365"/>
    </location>
</feature>
<dbReference type="GO" id="GO:0004527">
    <property type="term" value="F:exonuclease activity"/>
    <property type="evidence" value="ECO:0007669"/>
    <property type="project" value="UniProtKB-KW"/>
</dbReference>
<proteinExistence type="inferred from homology"/>
<dbReference type="GO" id="GO:0000076">
    <property type="term" value="P:DNA replication checkpoint signaling"/>
    <property type="evidence" value="ECO:0007669"/>
    <property type="project" value="TreeGrafter"/>
</dbReference>
<dbReference type="AlphaFoldDB" id="A0A913ZSK7"/>
<evidence type="ECO:0000256" key="11">
    <source>
        <dbReference type="ARBA" id="ARBA00079896"/>
    </source>
</evidence>
<sequence length="554" mass="62137">MKCMIPGSNIKVFGRSIHCLSKIGEDLYIEPLDHGLALRTVNSSRSAYACFLFAPSFFLSYINGTYNQQETNQEEEDSFRCRITMKSCLTVFKSLYTLEKTVDKCQVYIDLKDCRLVFLLHCKHGIVKTHNLTYQETETLQAVFSKDLCPNHIVANSKALIDVVSGFQTSQEEITLNVTPQQVSFKNYVEDEPDPNKVVHSEMFLSPSEFDDYTVGIDAEVTFCLKELRAVLSFADAAGLPMSLHFESTGKPIVFAMESEQTLEATFVLATLADLPSSQSSTQHRVSAASQHTAVNHTSHTHSLTKQRKQAVNNSSSRSHSNQADDRREFRKTKPPNTKRQNEMDFPDDLNNQRETSHCRQPGSDRMKDIDAEFEHQDRVQARGPSSPVIPLHSHVHRASEHQTRPALFPEIKAAPKDNDRATQITQCVQPNRTVLARYEEPCDEEHRVNAKQQTGVVAPDDQCVDSANVSDSEDYDFVPGTPPSKRVGVYMFKSMFFGASQQLSQSLETAQKSSAVFKSMFFGASQQLSQSLETAQKSSAVVLCEDTDEEDSD</sequence>
<dbReference type="GO" id="GO:0071479">
    <property type="term" value="P:cellular response to ionizing radiation"/>
    <property type="evidence" value="ECO:0007669"/>
    <property type="project" value="TreeGrafter"/>
</dbReference>
<dbReference type="CDD" id="cd00577">
    <property type="entry name" value="PCNA"/>
    <property type="match status" value="1"/>
</dbReference>
<organism evidence="13 14">
    <name type="scientific">Patiria miniata</name>
    <name type="common">Bat star</name>
    <name type="synonym">Asterina miniata</name>
    <dbReference type="NCBI Taxonomy" id="46514"/>
    <lineage>
        <taxon>Eukaryota</taxon>
        <taxon>Metazoa</taxon>
        <taxon>Echinodermata</taxon>
        <taxon>Eleutherozoa</taxon>
        <taxon>Asterozoa</taxon>
        <taxon>Asteroidea</taxon>
        <taxon>Valvatacea</taxon>
        <taxon>Valvatida</taxon>
        <taxon>Asterinidae</taxon>
        <taxon>Patiria</taxon>
    </lineage>
</organism>
<evidence type="ECO:0000256" key="1">
    <source>
        <dbReference type="ARBA" id="ARBA00004123"/>
    </source>
</evidence>
<evidence type="ECO:0000256" key="5">
    <source>
        <dbReference type="ARBA" id="ARBA00022763"/>
    </source>
</evidence>